<dbReference type="Proteomes" id="UP000266723">
    <property type="component" value="Unassembled WGS sequence"/>
</dbReference>
<gene>
    <name evidence="1" type="ORF">DY000_02020109</name>
</gene>
<proteinExistence type="predicted"/>
<sequence length="56" mass="6573">MQSLSFRLRCKLSPPPSTTLMFNNNHQFAIMLNVRATTMQKTMKKQTYLPPQQQNM</sequence>
<comment type="caution">
    <text evidence="1">The sequence shown here is derived from an EMBL/GenBank/DDBJ whole genome shotgun (WGS) entry which is preliminary data.</text>
</comment>
<reference evidence="1 2" key="1">
    <citation type="journal article" date="2020" name="BMC Genomics">
        <title>Intraspecific diversification of the crop wild relative Brassica cretica Lam. using demographic model selection.</title>
        <authorList>
            <person name="Kioukis A."/>
            <person name="Michalopoulou V.A."/>
            <person name="Briers L."/>
            <person name="Pirintsos S."/>
            <person name="Studholme D.J."/>
            <person name="Pavlidis P."/>
            <person name="Sarris P.F."/>
        </authorList>
    </citation>
    <scope>NUCLEOTIDE SEQUENCE [LARGE SCALE GENOMIC DNA]</scope>
    <source>
        <strain evidence="2">cv. PFS-1207/04</strain>
    </source>
</reference>
<evidence type="ECO:0000313" key="1">
    <source>
        <dbReference type="EMBL" id="KAF3592369.1"/>
    </source>
</evidence>
<evidence type="ECO:0000313" key="2">
    <source>
        <dbReference type="Proteomes" id="UP000266723"/>
    </source>
</evidence>
<organism evidence="1 2">
    <name type="scientific">Brassica cretica</name>
    <name type="common">Mustard</name>
    <dbReference type="NCBI Taxonomy" id="69181"/>
    <lineage>
        <taxon>Eukaryota</taxon>
        <taxon>Viridiplantae</taxon>
        <taxon>Streptophyta</taxon>
        <taxon>Embryophyta</taxon>
        <taxon>Tracheophyta</taxon>
        <taxon>Spermatophyta</taxon>
        <taxon>Magnoliopsida</taxon>
        <taxon>eudicotyledons</taxon>
        <taxon>Gunneridae</taxon>
        <taxon>Pentapetalae</taxon>
        <taxon>rosids</taxon>
        <taxon>malvids</taxon>
        <taxon>Brassicales</taxon>
        <taxon>Brassicaceae</taxon>
        <taxon>Brassiceae</taxon>
        <taxon>Brassica</taxon>
    </lineage>
</organism>
<keyword evidence="2" id="KW-1185">Reference proteome</keyword>
<protein>
    <submittedName>
        <fullName evidence="1">Uncharacterized protein</fullName>
    </submittedName>
</protein>
<name>A0ABQ7E5Y5_BRACR</name>
<accession>A0ABQ7E5Y5</accession>
<dbReference type="EMBL" id="QGKV02000299">
    <property type="protein sequence ID" value="KAF3592369.1"/>
    <property type="molecule type" value="Genomic_DNA"/>
</dbReference>